<gene>
    <name evidence="2" type="ORF">MPNT_10265</name>
</gene>
<dbReference type="AlphaFoldDB" id="A0A8J2BM87"/>
<keyword evidence="3" id="KW-1185">Reference proteome</keyword>
<name>A0A8J2BM87_9BACT</name>
<feature type="region of interest" description="Disordered" evidence="1">
    <location>
        <begin position="47"/>
        <end position="74"/>
    </location>
</feature>
<proteinExistence type="predicted"/>
<dbReference type="Proteomes" id="UP000663859">
    <property type="component" value="Unassembled WGS sequence"/>
</dbReference>
<evidence type="ECO:0000256" key="1">
    <source>
        <dbReference type="SAM" id="MobiDB-lite"/>
    </source>
</evidence>
<accession>A0A8J2BM87</accession>
<organism evidence="2 3">
    <name type="scientific">Candidatus Methylacidithermus pantelleriae</name>
    <dbReference type="NCBI Taxonomy" id="2744239"/>
    <lineage>
        <taxon>Bacteria</taxon>
        <taxon>Pseudomonadati</taxon>
        <taxon>Verrucomicrobiota</taxon>
        <taxon>Methylacidiphilae</taxon>
        <taxon>Methylacidiphilales</taxon>
        <taxon>Methylacidiphilaceae</taxon>
        <taxon>Candidatus Methylacidithermus</taxon>
    </lineage>
</organism>
<evidence type="ECO:0000313" key="2">
    <source>
        <dbReference type="EMBL" id="CAF0689568.1"/>
    </source>
</evidence>
<reference evidence="2" key="1">
    <citation type="submission" date="2021-02" db="EMBL/GenBank/DDBJ databases">
        <authorList>
            <person name="Cremers G."/>
            <person name="Picone N."/>
        </authorList>
    </citation>
    <scope>NUCLEOTIDE SEQUENCE</scope>
    <source>
        <strain evidence="2">PQ17</strain>
    </source>
</reference>
<protein>
    <submittedName>
        <fullName evidence="2">Uncharacterized protein</fullName>
    </submittedName>
</protein>
<sequence length="74" mass="7894">MSGLTITRESEKIQPGNEQREAAPGLTRRAAFGKLLPAGRWEAWATNRGFGAPNANPRAVREPTNGRPNGVAPA</sequence>
<comment type="caution">
    <text evidence="2">The sequence shown here is derived from an EMBL/GenBank/DDBJ whole genome shotgun (WGS) entry which is preliminary data.</text>
</comment>
<feature type="region of interest" description="Disordered" evidence="1">
    <location>
        <begin position="1"/>
        <end position="26"/>
    </location>
</feature>
<evidence type="ECO:0000313" key="3">
    <source>
        <dbReference type="Proteomes" id="UP000663859"/>
    </source>
</evidence>
<dbReference type="EMBL" id="CAJNOB010000001">
    <property type="protein sequence ID" value="CAF0689568.1"/>
    <property type="molecule type" value="Genomic_DNA"/>
</dbReference>